<evidence type="ECO:0000313" key="5">
    <source>
        <dbReference type="Proteomes" id="UP000792457"/>
    </source>
</evidence>
<comment type="similarity">
    <text evidence="1">Belongs to the peroxin-19 family.</text>
</comment>
<organism evidence="4 5">
    <name type="scientific">Ladona fulva</name>
    <name type="common">Scarce chaser dragonfly</name>
    <name type="synonym">Libellula fulva</name>
    <dbReference type="NCBI Taxonomy" id="123851"/>
    <lineage>
        <taxon>Eukaryota</taxon>
        <taxon>Metazoa</taxon>
        <taxon>Ecdysozoa</taxon>
        <taxon>Arthropoda</taxon>
        <taxon>Hexapoda</taxon>
        <taxon>Insecta</taxon>
        <taxon>Pterygota</taxon>
        <taxon>Palaeoptera</taxon>
        <taxon>Odonata</taxon>
        <taxon>Epiprocta</taxon>
        <taxon>Anisoptera</taxon>
        <taxon>Libelluloidea</taxon>
        <taxon>Libellulidae</taxon>
        <taxon>Ladona</taxon>
    </lineage>
</organism>
<reference evidence="4" key="2">
    <citation type="submission" date="2017-10" db="EMBL/GenBank/DDBJ databases">
        <title>Ladona fulva Genome sequencing and assembly.</title>
        <authorList>
            <person name="Murali S."/>
            <person name="Richards S."/>
            <person name="Bandaranaike D."/>
            <person name="Bellair M."/>
            <person name="Blankenburg K."/>
            <person name="Chao H."/>
            <person name="Dinh H."/>
            <person name="Doddapaneni H."/>
            <person name="Dugan-Rocha S."/>
            <person name="Elkadiri S."/>
            <person name="Gnanaolivu R."/>
            <person name="Hernandez B."/>
            <person name="Skinner E."/>
            <person name="Javaid M."/>
            <person name="Lee S."/>
            <person name="Li M."/>
            <person name="Ming W."/>
            <person name="Munidasa M."/>
            <person name="Muniz J."/>
            <person name="Nguyen L."/>
            <person name="Hughes D."/>
            <person name="Osuji N."/>
            <person name="Pu L.-L."/>
            <person name="Puazo M."/>
            <person name="Qu C."/>
            <person name="Quiroz J."/>
            <person name="Raj R."/>
            <person name="Weissenberger G."/>
            <person name="Xin Y."/>
            <person name="Zou X."/>
            <person name="Han Y."/>
            <person name="Worley K."/>
            <person name="Muzny D."/>
            <person name="Gibbs R."/>
        </authorList>
    </citation>
    <scope>NUCLEOTIDE SEQUENCE</scope>
    <source>
        <strain evidence="4">Sampled in the wild</strain>
    </source>
</reference>
<feature type="compositionally biased region" description="Polar residues" evidence="3">
    <location>
        <begin position="11"/>
        <end position="22"/>
    </location>
</feature>
<evidence type="ECO:0000256" key="3">
    <source>
        <dbReference type="SAM" id="MobiDB-lite"/>
    </source>
</evidence>
<proteinExistence type="inferred from homology"/>
<keyword evidence="5" id="KW-1185">Reference proteome</keyword>
<feature type="compositionally biased region" description="Basic and acidic residues" evidence="3">
    <location>
        <begin position="45"/>
        <end position="63"/>
    </location>
</feature>
<reference evidence="4" key="1">
    <citation type="submission" date="2013-04" db="EMBL/GenBank/DDBJ databases">
        <authorList>
            <person name="Qu J."/>
            <person name="Murali S.C."/>
            <person name="Bandaranaike D."/>
            <person name="Bellair M."/>
            <person name="Blankenburg K."/>
            <person name="Chao H."/>
            <person name="Dinh H."/>
            <person name="Doddapaneni H."/>
            <person name="Downs B."/>
            <person name="Dugan-Rocha S."/>
            <person name="Elkadiri S."/>
            <person name="Gnanaolivu R.D."/>
            <person name="Hernandez B."/>
            <person name="Javaid M."/>
            <person name="Jayaseelan J.C."/>
            <person name="Lee S."/>
            <person name="Li M."/>
            <person name="Ming W."/>
            <person name="Munidasa M."/>
            <person name="Muniz J."/>
            <person name="Nguyen L."/>
            <person name="Ongeri F."/>
            <person name="Osuji N."/>
            <person name="Pu L.-L."/>
            <person name="Puazo M."/>
            <person name="Qu C."/>
            <person name="Quiroz J."/>
            <person name="Raj R."/>
            <person name="Weissenberger G."/>
            <person name="Xin Y."/>
            <person name="Zou X."/>
            <person name="Han Y."/>
            <person name="Richards S."/>
            <person name="Worley K."/>
            <person name="Muzny D."/>
            <person name="Gibbs R."/>
        </authorList>
    </citation>
    <scope>NUCLEOTIDE SEQUENCE</scope>
    <source>
        <strain evidence="4">Sampled in the wild</strain>
    </source>
</reference>
<sequence>MASDKDHTMDSNKASIDEQSVAQDEELNDLLDSALEDFDTPSKSAEVRPKPAEDKQNVPKSDDESLGSMWTEEFIKQATSQFEQNLQSILSSGSLEGARSDDVGETLQKIAQAAAKAVSEDSEEGEFSATIAQTLKNLSEGTTNLQSPMSEEDLMKMFGSMGLGAEDNSFPTDGDFLPMLQTMMQSLLSKDVLLPALQDIVEKYPGWLEENKPKLQESEYQKFEQQYRLMCQVCEELKKEQESDSEDVKRGRFDKILELMQKMQDCGQPPKELVGDLNSIVQFDEQGNPKLPGLTNQCSLM</sequence>
<dbReference type="Proteomes" id="UP000792457">
    <property type="component" value="Unassembled WGS sequence"/>
</dbReference>
<dbReference type="PANTHER" id="PTHR12774:SF2">
    <property type="entry name" value="PEROXISOMAL BIOGENESIS FACTOR 19"/>
    <property type="match status" value="1"/>
</dbReference>
<dbReference type="GO" id="GO:0005778">
    <property type="term" value="C:peroxisomal membrane"/>
    <property type="evidence" value="ECO:0007669"/>
    <property type="project" value="TreeGrafter"/>
</dbReference>
<dbReference type="InterPro" id="IPR006708">
    <property type="entry name" value="Pex19"/>
</dbReference>
<feature type="compositionally biased region" description="Basic and acidic residues" evidence="3">
    <location>
        <begin position="1"/>
        <end position="10"/>
    </location>
</feature>
<evidence type="ECO:0000256" key="1">
    <source>
        <dbReference type="ARBA" id="ARBA00006326"/>
    </source>
</evidence>
<feature type="region of interest" description="Disordered" evidence="3">
    <location>
        <begin position="1"/>
        <end position="67"/>
    </location>
</feature>
<accession>A0A8K0P996</accession>
<feature type="compositionally biased region" description="Acidic residues" evidence="3">
    <location>
        <begin position="23"/>
        <end position="39"/>
    </location>
</feature>
<dbReference type="InterPro" id="IPR038322">
    <property type="entry name" value="Pex19_C_sf"/>
</dbReference>
<dbReference type="EMBL" id="KZ309419">
    <property type="protein sequence ID" value="KAG8238701.1"/>
    <property type="molecule type" value="Genomic_DNA"/>
</dbReference>
<dbReference type="GO" id="GO:0045046">
    <property type="term" value="P:protein import into peroxisome membrane"/>
    <property type="evidence" value="ECO:0007669"/>
    <property type="project" value="TreeGrafter"/>
</dbReference>
<dbReference type="GO" id="GO:0033328">
    <property type="term" value="F:peroxisome membrane targeting sequence binding"/>
    <property type="evidence" value="ECO:0007669"/>
    <property type="project" value="TreeGrafter"/>
</dbReference>
<name>A0A8K0P996_LADFU</name>
<dbReference type="AlphaFoldDB" id="A0A8K0P996"/>
<comment type="caution">
    <text evidence="4">The sequence shown here is derived from an EMBL/GenBank/DDBJ whole genome shotgun (WGS) entry which is preliminary data.</text>
</comment>
<protein>
    <recommendedName>
        <fullName evidence="2">Peroxin-19</fullName>
    </recommendedName>
</protein>
<evidence type="ECO:0000313" key="4">
    <source>
        <dbReference type="EMBL" id="KAG8238701.1"/>
    </source>
</evidence>
<dbReference type="Pfam" id="PF04614">
    <property type="entry name" value="Pex19"/>
    <property type="match status" value="1"/>
</dbReference>
<dbReference type="Gene3D" id="1.20.120.900">
    <property type="entry name" value="Pex19, mPTS binding domain"/>
    <property type="match status" value="1"/>
</dbReference>
<dbReference type="OrthoDB" id="21292at2759"/>
<gene>
    <name evidence="4" type="ORF">J437_LFUL018391</name>
</gene>
<dbReference type="PANTHER" id="PTHR12774">
    <property type="entry name" value="PEROXISOMAL BIOGENESIS FACTOR 19"/>
    <property type="match status" value="1"/>
</dbReference>
<evidence type="ECO:0000256" key="2">
    <source>
        <dbReference type="ARBA" id="ARBA00029688"/>
    </source>
</evidence>